<feature type="non-terminal residue" evidence="1">
    <location>
        <position position="1"/>
    </location>
</feature>
<proteinExistence type="predicted"/>
<protein>
    <submittedName>
        <fullName evidence="1">Uncharacterized protein</fullName>
    </submittedName>
</protein>
<accession>A0A371H3A0</accession>
<organism evidence="1 2">
    <name type="scientific">Mucuna pruriens</name>
    <name type="common">Velvet bean</name>
    <name type="synonym">Dolichos pruriens</name>
    <dbReference type="NCBI Taxonomy" id="157652"/>
    <lineage>
        <taxon>Eukaryota</taxon>
        <taxon>Viridiplantae</taxon>
        <taxon>Streptophyta</taxon>
        <taxon>Embryophyta</taxon>
        <taxon>Tracheophyta</taxon>
        <taxon>Spermatophyta</taxon>
        <taxon>Magnoliopsida</taxon>
        <taxon>eudicotyledons</taxon>
        <taxon>Gunneridae</taxon>
        <taxon>Pentapetalae</taxon>
        <taxon>rosids</taxon>
        <taxon>fabids</taxon>
        <taxon>Fabales</taxon>
        <taxon>Fabaceae</taxon>
        <taxon>Papilionoideae</taxon>
        <taxon>50 kb inversion clade</taxon>
        <taxon>NPAAA clade</taxon>
        <taxon>indigoferoid/millettioid clade</taxon>
        <taxon>Phaseoleae</taxon>
        <taxon>Mucuna</taxon>
    </lineage>
</organism>
<dbReference type="AlphaFoldDB" id="A0A371H3A0"/>
<reference evidence="1" key="1">
    <citation type="submission" date="2018-05" db="EMBL/GenBank/DDBJ databases">
        <title>Draft genome of Mucuna pruriens seed.</title>
        <authorList>
            <person name="Nnadi N.E."/>
            <person name="Vos R."/>
            <person name="Hasami M.H."/>
            <person name="Devisetty U.K."/>
            <person name="Aguiy J.C."/>
        </authorList>
    </citation>
    <scope>NUCLEOTIDE SEQUENCE [LARGE SCALE GENOMIC DNA]</scope>
    <source>
        <strain evidence="1">JCA_2017</strain>
    </source>
</reference>
<evidence type="ECO:0000313" key="1">
    <source>
        <dbReference type="EMBL" id="RDX97261.1"/>
    </source>
</evidence>
<gene>
    <name evidence="1" type="ORF">CR513_19991</name>
</gene>
<dbReference type="Proteomes" id="UP000257109">
    <property type="component" value="Unassembled WGS sequence"/>
</dbReference>
<dbReference type="EMBL" id="QJKJ01003697">
    <property type="protein sequence ID" value="RDX97261.1"/>
    <property type="molecule type" value="Genomic_DNA"/>
</dbReference>
<comment type="caution">
    <text evidence="1">The sequence shown here is derived from an EMBL/GenBank/DDBJ whole genome shotgun (WGS) entry which is preliminary data.</text>
</comment>
<name>A0A371H3A0_MUCPR</name>
<evidence type="ECO:0000313" key="2">
    <source>
        <dbReference type="Proteomes" id="UP000257109"/>
    </source>
</evidence>
<keyword evidence="2" id="KW-1185">Reference proteome</keyword>
<sequence length="79" mass="9112">MTKGLHELLWLKELLTEIDFPPVFVMNLLCNNKVVIIIVKNPFPFVKFGDQLVVTKAIIDSNFHNSLNKLDIKNVYEPT</sequence>